<organism evidence="1 2">
    <name type="scientific">Symbiopectobacterium purcellii</name>
    <dbReference type="NCBI Taxonomy" id="2871826"/>
    <lineage>
        <taxon>Bacteria</taxon>
        <taxon>Pseudomonadati</taxon>
        <taxon>Pseudomonadota</taxon>
        <taxon>Gammaproteobacteria</taxon>
        <taxon>Enterobacterales</taxon>
        <taxon>Enterobacteriaceae</taxon>
    </lineage>
</organism>
<proteinExistence type="predicted"/>
<dbReference type="RefSeq" id="WP_222157914.1">
    <property type="nucleotide sequence ID" value="NZ_CP081864.1"/>
</dbReference>
<reference evidence="1 2" key="1">
    <citation type="submission" date="2021-08" db="EMBL/GenBank/DDBJ databases">
        <title>Culture and genomic analysis of Symbiopectobacterium purcellii sp. nov. gen. nov., isolated from the leafhopper Empoasca decipiens.</title>
        <authorList>
            <person name="Nadal-Jimenez P."/>
            <person name="Siozios S."/>
            <person name="Halliday N."/>
            <person name="Camara M."/>
            <person name="Hurst G.D.D."/>
        </authorList>
    </citation>
    <scope>NUCLEOTIDE SEQUENCE [LARGE SCALE GENOMIC DNA]</scope>
    <source>
        <strain evidence="1 2">SyEd1</strain>
    </source>
</reference>
<protein>
    <submittedName>
        <fullName evidence="1">IpaC/SipC family type III secretion system effector</fullName>
    </submittedName>
</protein>
<dbReference type="Proteomes" id="UP000825886">
    <property type="component" value="Chromosome"/>
</dbReference>
<sequence length="372" mass="40612">MTVSIANPNNTVFQPRATALPDEMHRKGMDNTSFIEKSSSKPLDTADLNQNRTVLVQHASSHLVGIDIRIPDITKPVSDTDVNLLSKQISLYSQSGSLMPAQNEKVSALPEKEIASRSEKIMSTTSFLGGYNSMRLAPLIELAKTALLSKHAEQVMKTKMLETSQKSLESSVEHSMQAAQEQFKKDLTSGIVTIGMSVAGGIKSHRGHSQAIKGYETQGAKITDHKNLGNDLNAHATLSRGKDMNDPMWANDMTRMKQSPNSQHVKAESENFQLQTTLSASNQQIDVGKALQSGALAMGTISSAQMIVSQAEQNGLQQLRQFDKEVFMQESQRNDERAQDAEKLKSALLETLENIAKGISDTASVVANNTKM</sequence>
<evidence type="ECO:0000313" key="2">
    <source>
        <dbReference type="Proteomes" id="UP000825886"/>
    </source>
</evidence>
<name>A0ABX9AKK6_9ENTR</name>
<evidence type="ECO:0000313" key="1">
    <source>
        <dbReference type="EMBL" id="QZN94801.1"/>
    </source>
</evidence>
<accession>A0ABX9AKK6</accession>
<dbReference type="EMBL" id="CP081864">
    <property type="protein sequence ID" value="QZN94801.1"/>
    <property type="molecule type" value="Genomic_DNA"/>
</dbReference>
<keyword evidence="2" id="KW-1185">Reference proteome</keyword>
<gene>
    <name evidence="1" type="ORF">K6K13_16230</name>
</gene>